<dbReference type="EMBL" id="MHHS01000004">
    <property type="protein sequence ID" value="OGY37805.1"/>
    <property type="molecule type" value="Genomic_DNA"/>
</dbReference>
<keyword evidence="1" id="KW-0812">Transmembrane</keyword>
<dbReference type="Proteomes" id="UP000177941">
    <property type="component" value="Unassembled WGS sequence"/>
</dbReference>
<proteinExistence type="predicted"/>
<name>A0A1G1XCG7_9BACT</name>
<comment type="caution">
    <text evidence="2">The sequence shown here is derived from an EMBL/GenBank/DDBJ whole genome shotgun (WGS) entry which is preliminary data.</text>
</comment>
<keyword evidence="1" id="KW-0472">Membrane</keyword>
<feature type="transmembrane region" description="Helical" evidence="1">
    <location>
        <begin position="7"/>
        <end position="29"/>
    </location>
</feature>
<evidence type="ECO:0000313" key="2">
    <source>
        <dbReference type="EMBL" id="OGY37805.1"/>
    </source>
</evidence>
<keyword evidence="1" id="KW-1133">Transmembrane helix</keyword>
<evidence type="ECO:0000313" key="3">
    <source>
        <dbReference type="Proteomes" id="UP000177941"/>
    </source>
</evidence>
<reference evidence="2 3" key="1">
    <citation type="journal article" date="2016" name="Nat. Commun.">
        <title>Thousands of microbial genomes shed light on interconnected biogeochemical processes in an aquifer system.</title>
        <authorList>
            <person name="Anantharaman K."/>
            <person name="Brown C.T."/>
            <person name="Hug L.A."/>
            <person name="Sharon I."/>
            <person name="Castelle C.J."/>
            <person name="Probst A.J."/>
            <person name="Thomas B.C."/>
            <person name="Singh A."/>
            <person name="Wilkins M.J."/>
            <person name="Karaoz U."/>
            <person name="Brodie E.L."/>
            <person name="Williams K.H."/>
            <person name="Hubbard S.S."/>
            <person name="Banfield J.F."/>
        </authorList>
    </citation>
    <scope>NUCLEOTIDE SEQUENCE [LARGE SCALE GENOMIC DNA]</scope>
</reference>
<protein>
    <submittedName>
        <fullName evidence="2">Uncharacterized protein</fullName>
    </submittedName>
</protein>
<organism evidence="2 3">
    <name type="scientific">Candidatus Andersenbacteria bacterium RIFCSPHIGHO2_12_FULL_45_11b</name>
    <dbReference type="NCBI Taxonomy" id="1797282"/>
    <lineage>
        <taxon>Bacteria</taxon>
        <taxon>Candidatus Anderseniibacteriota</taxon>
    </lineage>
</organism>
<feature type="transmembrane region" description="Helical" evidence="1">
    <location>
        <begin position="107"/>
        <end position="131"/>
    </location>
</feature>
<accession>A0A1G1XCG7</accession>
<sequence length="146" mass="16057">MIPTERIFFLASWLAIIAGVVMIIGGGWATVFTYQTVAREHITTPPDATIPNTPVLGPFTLHSQADAIRKHVLDTTGGRTYAEMSRDEDRSIWITATTLITALHLGIITYLFAGLIILGGLITAWTGWCLARCAAMLHKEDHEDNH</sequence>
<dbReference type="AlphaFoldDB" id="A0A1G1XCG7"/>
<evidence type="ECO:0000256" key="1">
    <source>
        <dbReference type="SAM" id="Phobius"/>
    </source>
</evidence>
<gene>
    <name evidence="2" type="ORF">A3E36_02320</name>
</gene>